<name>A0A1H2YLP3_THIRO</name>
<dbReference type="Gene3D" id="2.40.160.10">
    <property type="entry name" value="Porin"/>
    <property type="match status" value="1"/>
</dbReference>
<keyword evidence="3" id="KW-1185">Reference proteome</keyword>
<dbReference type="RefSeq" id="WP_093033338.1">
    <property type="nucleotide sequence ID" value="NZ_FNNZ01000013.1"/>
</dbReference>
<dbReference type="Proteomes" id="UP000198816">
    <property type="component" value="Unassembled WGS sequence"/>
</dbReference>
<evidence type="ECO:0000313" key="3">
    <source>
        <dbReference type="Proteomes" id="UP000198816"/>
    </source>
</evidence>
<dbReference type="OrthoDB" id="106501at2"/>
<sequence length="397" mass="44609">MRTRLAIAVMLAWLIPSAAPALEFVEGKLQVHGFASQAVLKSTDNYYFGNSPGTSFDFTEIGLNASYQSTPSLLFSGQLLVRRAGEMYDGTPSLDYGLVDFTPISDTERRLGVRLGRIKNPFGLYNETRDVPFTRPSIFLPQVIYYDKIRNALLSYDGIMFYGDRYLEQGNLSLNLGVGQSVIDDNAEWAYLGADVDGEMQADGINWGIGSLWFSTPADELKLGLSAILTELDFDAGPGSPLSSGTIDVFDWVASFQYNAADWTISAEYSRAPTHWNDLGPYFPFKDQVMEGYYLQGAYRLRPNLEIMARYEEGFANRNDRDGRDFSDLTGGTTPRFDFFSKILTAGLRWDLNPNIMFRLEFQRHDGTYALSIRENPDSGDLVREWDVFAASISVRF</sequence>
<dbReference type="InterPro" id="IPR023614">
    <property type="entry name" value="Porin_dom_sf"/>
</dbReference>
<keyword evidence="1" id="KW-0732">Signal</keyword>
<dbReference type="AlphaFoldDB" id="A0A1H2YLP3"/>
<dbReference type="EMBL" id="FNNZ01000013">
    <property type="protein sequence ID" value="SDX05921.1"/>
    <property type="molecule type" value="Genomic_DNA"/>
</dbReference>
<protein>
    <recommendedName>
        <fullName evidence="4">Porin</fullName>
    </recommendedName>
</protein>
<reference evidence="3" key="1">
    <citation type="submission" date="2016-10" db="EMBL/GenBank/DDBJ databases">
        <authorList>
            <person name="Varghese N."/>
            <person name="Submissions S."/>
        </authorList>
    </citation>
    <scope>NUCLEOTIDE SEQUENCE [LARGE SCALE GENOMIC DNA]</scope>
    <source>
        <strain evidence="3">DSM 217</strain>
    </source>
</reference>
<feature type="chain" id="PRO_5011736605" description="Porin" evidence="1">
    <location>
        <begin position="22"/>
        <end position="397"/>
    </location>
</feature>
<evidence type="ECO:0000313" key="2">
    <source>
        <dbReference type="EMBL" id="SDX05921.1"/>
    </source>
</evidence>
<feature type="signal peptide" evidence="1">
    <location>
        <begin position="1"/>
        <end position="21"/>
    </location>
</feature>
<gene>
    <name evidence="2" type="ORF">SAMN05421783_11369</name>
</gene>
<organism evidence="2 3">
    <name type="scientific">Thiocapsa roseopersicina</name>
    <dbReference type="NCBI Taxonomy" id="1058"/>
    <lineage>
        <taxon>Bacteria</taxon>
        <taxon>Pseudomonadati</taxon>
        <taxon>Pseudomonadota</taxon>
        <taxon>Gammaproteobacteria</taxon>
        <taxon>Chromatiales</taxon>
        <taxon>Chromatiaceae</taxon>
        <taxon>Thiocapsa</taxon>
    </lineage>
</organism>
<dbReference type="STRING" id="1058.SAMN05421783_11369"/>
<evidence type="ECO:0008006" key="4">
    <source>
        <dbReference type="Google" id="ProtNLM"/>
    </source>
</evidence>
<accession>A0A1H2YLP3</accession>
<evidence type="ECO:0000256" key="1">
    <source>
        <dbReference type="SAM" id="SignalP"/>
    </source>
</evidence>
<proteinExistence type="predicted"/>
<dbReference type="SUPFAM" id="SSF56935">
    <property type="entry name" value="Porins"/>
    <property type="match status" value="1"/>
</dbReference>